<organism evidence="3 4">
    <name type="scientific">Pseudidiomarina taiwanensis</name>
    <dbReference type="NCBI Taxonomy" id="337250"/>
    <lineage>
        <taxon>Bacteria</taxon>
        <taxon>Pseudomonadati</taxon>
        <taxon>Pseudomonadota</taxon>
        <taxon>Gammaproteobacteria</taxon>
        <taxon>Alteromonadales</taxon>
        <taxon>Idiomarinaceae</taxon>
        <taxon>Pseudidiomarina</taxon>
    </lineage>
</organism>
<reference evidence="3 4" key="1">
    <citation type="journal article" date="2011" name="Front. Microbiol.">
        <title>Genomic signatures of strain selection and enhancement in Bacillus atrophaeus var. globigii, a historical biowarfare simulant.</title>
        <authorList>
            <person name="Gibbons H.S."/>
            <person name="Broomall S.M."/>
            <person name="McNew L.A."/>
            <person name="Daligault H."/>
            <person name="Chapman C."/>
            <person name="Bruce D."/>
            <person name="Karavis M."/>
            <person name="Krepps M."/>
            <person name="McGregor P.A."/>
            <person name="Hong C."/>
            <person name="Park K.H."/>
            <person name="Akmal A."/>
            <person name="Feldman A."/>
            <person name="Lin J.S."/>
            <person name="Chang W.E."/>
            <person name="Higgs B.W."/>
            <person name="Demirev P."/>
            <person name="Lindquist J."/>
            <person name="Liem A."/>
            <person name="Fochler E."/>
            <person name="Read T.D."/>
            <person name="Tapia R."/>
            <person name="Johnson S."/>
            <person name="Bishop-Lilly K.A."/>
            <person name="Detter C."/>
            <person name="Han C."/>
            <person name="Sozhamannan S."/>
            <person name="Rosenzweig C.N."/>
            <person name="Skowronski E.W."/>
        </authorList>
    </citation>
    <scope>NUCLEOTIDE SEQUENCE [LARGE SCALE GENOMIC DNA]</scope>
    <source>
        <strain evidence="3 4">PIT1</strain>
    </source>
</reference>
<feature type="chain" id="PRO_5019415020" evidence="1">
    <location>
        <begin position="23"/>
        <end position="804"/>
    </location>
</feature>
<gene>
    <name evidence="3" type="ORF">CWI83_04480</name>
</gene>
<evidence type="ECO:0000259" key="2">
    <source>
        <dbReference type="Pfam" id="PF12262"/>
    </source>
</evidence>
<dbReference type="SUPFAM" id="SSF53474">
    <property type="entry name" value="alpha/beta-Hydrolases"/>
    <property type="match status" value="1"/>
</dbReference>
<protein>
    <submittedName>
        <fullName evidence="3">Alpha/beta hydrolase</fullName>
    </submittedName>
</protein>
<keyword evidence="3" id="KW-0378">Hydrolase</keyword>
<feature type="domain" description="Bacterial virulence factor lipase N-terminal" evidence="2">
    <location>
        <begin position="46"/>
        <end position="274"/>
    </location>
</feature>
<keyword evidence="1" id="KW-0732">Signal</keyword>
<dbReference type="NCBIfam" id="TIGR03502">
    <property type="entry name" value="lipase_Pla1_cef"/>
    <property type="match status" value="1"/>
</dbReference>
<dbReference type="Pfam" id="PF12262">
    <property type="entry name" value="Lipase_bact_N"/>
    <property type="match status" value="1"/>
</dbReference>
<dbReference type="InterPro" id="IPR025920">
    <property type="entry name" value="Lipase_bact_N"/>
</dbReference>
<dbReference type="AlphaFoldDB" id="A0A432ZJU2"/>
<dbReference type="EMBL" id="PIQG01000002">
    <property type="protein sequence ID" value="RUO78295.1"/>
    <property type="molecule type" value="Genomic_DNA"/>
</dbReference>
<dbReference type="Proteomes" id="UP000288279">
    <property type="component" value="Unassembled WGS sequence"/>
</dbReference>
<accession>A0A432ZJU2</accession>
<dbReference type="RefSeq" id="WP_126826326.1">
    <property type="nucleotide sequence ID" value="NZ_PIQG01000002.1"/>
</dbReference>
<dbReference type="Gene3D" id="3.40.50.1820">
    <property type="entry name" value="alpha/beta hydrolase"/>
    <property type="match status" value="1"/>
</dbReference>
<feature type="signal peptide" evidence="1">
    <location>
        <begin position="1"/>
        <end position="22"/>
    </location>
</feature>
<dbReference type="InterPro" id="IPR029058">
    <property type="entry name" value="AB_hydrolase_fold"/>
</dbReference>
<name>A0A432ZJU2_9GAMM</name>
<dbReference type="GO" id="GO:0016787">
    <property type="term" value="F:hydrolase activity"/>
    <property type="evidence" value="ECO:0007669"/>
    <property type="project" value="UniProtKB-KW"/>
</dbReference>
<keyword evidence="4" id="KW-1185">Reference proteome</keyword>
<evidence type="ECO:0000313" key="3">
    <source>
        <dbReference type="EMBL" id="RUO78295.1"/>
    </source>
</evidence>
<comment type="caution">
    <text evidence="3">The sequence shown here is derived from an EMBL/GenBank/DDBJ whole genome shotgun (WGS) entry which is preliminary data.</text>
</comment>
<sequence>MKKLAIVSAVSGALLLAGCGGGGDEAPTTVIETQVNAARVQFDPSNGVVPVPSNILLSGSTDGTLNIPVADPTDESNPQVALNGLDGWGTHSTMVFNFSLPLDASGNPVGIDAATLEAPGSIRMFEAVMGGTAVSPECAAASPAATCAVVGELTHGVDFTVAAVSSSSVAVIPLRPLKAKTGYKVVLTSNIEDDLGRAVKASQTYGLMQRDADVYPVSGDASALGLQRLINSHEDALAAFGVSKDSIIYVSSYTTQSISDVFTPIKGLMAQQFMASGQPSLALQDTTLSVADALVNAGALEVDPTNPAYLAASTASLYQGLVSLPYFSPLPSESNPTAPLTGNWKAACDSPASILGGVQAGLIDPVAAGIPAEALTNPALLLPPNNCFDFPGVDEERHLTKYNPVPAVQGMVDVPVVVAVPDEAAVNQIRALQGLDPINMPASGWPVVIFQHGITGKKTNAFGIAGTLSLAGFATVAIDHPLHGDRGFGAINASTGSPTAYMNLASLLTARDNLRQSVSDLLGLRLSLNNNQGAPLDGSNVFYVGHSLGAIAGTVFTAVANDAQDMVSENVGFAPNFSVRATSLMAPGGSIANFLLASPSFGPVVKSQLLFSAEPEFASAALAAAEAQGIAPTSPQFQSVLIAVYDQFWAGLSAAEQAEVNGLFEQFAFAAQSVVDSGDPLNYVAEVAADESPIHLIEVVGSDTVLPDQVIPNAVAGKPLAGTEPMIALLGLDAITQTVISQDGMPVSGVARFTEGDHGSIVDPSASVAATMEMQMQAAGWFSTGATVIPVSNPSVLLGGVTPG</sequence>
<dbReference type="PROSITE" id="PS51257">
    <property type="entry name" value="PROKAR_LIPOPROTEIN"/>
    <property type="match status" value="1"/>
</dbReference>
<proteinExistence type="predicted"/>
<dbReference type="OrthoDB" id="5477453at2"/>
<evidence type="ECO:0000256" key="1">
    <source>
        <dbReference type="SAM" id="SignalP"/>
    </source>
</evidence>
<dbReference type="InterPro" id="IPR020009">
    <property type="entry name" value="VolA/Pla-1/cef"/>
</dbReference>
<evidence type="ECO:0000313" key="4">
    <source>
        <dbReference type="Proteomes" id="UP000288279"/>
    </source>
</evidence>